<dbReference type="InterPro" id="IPR011330">
    <property type="entry name" value="Glyco_hydro/deAcase_b/a-brl"/>
</dbReference>
<evidence type="ECO:0000313" key="5">
    <source>
        <dbReference type="Proteomes" id="UP001597073"/>
    </source>
</evidence>
<name>A0ABW2ZL88_9SPHI</name>
<dbReference type="GO" id="GO:0016787">
    <property type="term" value="F:hydrolase activity"/>
    <property type="evidence" value="ECO:0007669"/>
    <property type="project" value="UniProtKB-KW"/>
</dbReference>
<sequence>MKKRIRYLLSWFISCVLITLGFVRRAKKRALKGEYILSLYYHAPGKELFEFCVLWLKKNNFKVIGQEDILAIVKTEAPIPNGAAIITVDDGWSSNYENVAGIAHKYNVPVTIFVSTEPIENGNYWWPYVNAAISKNLTNETIESLKLLPNNEREKIITQIKQQVTLERQAMTVDQVKEIAKTGLVTIGGHTITHPILPKCDSGTAYQEIKLSKNIIEAWLEKEIITFAYPNGDYTQREITFLEQSGFQLAYTTKPFLLNKEALKSPFTLPRHAIIENISHAEAICRMCGVWQRFF</sequence>
<dbReference type="Proteomes" id="UP001597073">
    <property type="component" value="Unassembled WGS sequence"/>
</dbReference>
<dbReference type="PROSITE" id="PS51677">
    <property type="entry name" value="NODB"/>
    <property type="match status" value="1"/>
</dbReference>
<dbReference type="Gene3D" id="3.20.20.370">
    <property type="entry name" value="Glycoside hydrolase/deacetylase"/>
    <property type="match status" value="1"/>
</dbReference>
<dbReference type="EC" id="3.-.-.-" evidence="4"/>
<evidence type="ECO:0000256" key="1">
    <source>
        <dbReference type="ARBA" id="ARBA00004613"/>
    </source>
</evidence>
<keyword evidence="4" id="KW-0378">Hydrolase</keyword>
<dbReference type="PANTHER" id="PTHR34216">
    <property type="match status" value="1"/>
</dbReference>
<comment type="caution">
    <text evidence="4">The sequence shown here is derived from an EMBL/GenBank/DDBJ whole genome shotgun (WGS) entry which is preliminary data.</text>
</comment>
<dbReference type="EMBL" id="JBHTIA010000013">
    <property type="protein sequence ID" value="MFD0766891.1"/>
    <property type="molecule type" value="Genomic_DNA"/>
</dbReference>
<accession>A0ABW2ZL88</accession>
<dbReference type="CDD" id="cd10918">
    <property type="entry name" value="CE4_NodB_like_5s_6s"/>
    <property type="match status" value="1"/>
</dbReference>
<organism evidence="4 5">
    <name type="scientific">Mucilaginibacter lutimaris</name>
    <dbReference type="NCBI Taxonomy" id="931629"/>
    <lineage>
        <taxon>Bacteria</taxon>
        <taxon>Pseudomonadati</taxon>
        <taxon>Bacteroidota</taxon>
        <taxon>Sphingobacteriia</taxon>
        <taxon>Sphingobacteriales</taxon>
        <taxon>Sphingobacteriaceae</taxon>
        <taxon>Mucilaginibacter</taxon>
    </lineage>
</organism>
<dbReference type="PANTHER" id="PTHR34216:SF3">
    <property type="entry name" value="POLY-BETA-1,6-N-ACETYL-D-GLUCOSAMINE N-DEACETYLASE"/>
    <property type="match status" value="1"/>
</dbReference>
<evidence type="ECO:0000256" key="2">
    <source>
        <dbReference type="ARBA" id="ARBA00022729"/>
    </source>
</evidence>
<dbReference type="SUPFAM" id="SSF88713">
    <property type="entry name" value="Glycoside hydrolase/deacetylase"/>
    <property type="match status" value="1"/>
</dbReference>
<evidence type="ECO:0000259" key="3">
    <source>
        <dbReference type="PROSITE" id="PS51677"/>
    </source>
</evidence>
<dbReference type="RefSeq" id="WP_377145215.1">
    <property type="nucleotide sequence ID" value="NZ_JBHTIA010000013.1"/>
</dbReference>
<keyword evidence="2" id="KW-0732">Signal</keyword>
<proteinExistence type="predicted"/>
<feature type="domain" description="NodB homology" evidence="3">
    <location>
        <begin position="82"/>
        <end position="295"/>
    </location>
</feature>
<keyword evidence="5" id="KW-1185">Reference proteome</keyword>
<protein>
    <submittedName>
        <fullName evidence="4">Polysaccharide deacetylase family protein</fullName>
        <ecNumber evidence="4">3.-.-.-</ecNumber>
    </submittedName>
</protein>
<comment type="subcellular location">
    <subcellularLocation>
        <location evidence="1">Secreted</location>
    </subcellularLocation>
</comment>
<dbReference type="GO" id="GO:0016740">
    <property type="term" value="F:transferase activity"/>
    <property type="evidence" value="ECO:0007669"/>
    <property type="project" value="UniProtKB-KW"/>
</dbReference>
<dbReference type="InterPro" id="IPR051398">
    <property type="entry name" value="Polysacch_Deacetylase"/>
</dbReference>
<dbReference type="Pfam" id="PF01522">
    <property type="entry name" value="Polysacc_deac_1"/>
    <property type="match status" value="1"/>
</dbReference>
<dbReference type="InterPro" id="IPR002509">
    <property type="entry name" value="NODB_dom"/>
</dbReference>
<gene>
    <name evidence="4" type="ORF">ACFQZI_18685</name>
</gene>
<keyword evidence="4" id="KW-0808">Transferase</keyword>
<reference evidence="5" key="1">
    <citation type="journal article" date="2019" name="Int. J. Syst. Evol. Microbiol.">
        <title>The Global Catalogue of Microorganisms (GCM) 10K type strain sequencing project: providing services to taxonomists for standard genome sequencing and annotation.</title>
        <authorList>
            <consortium name="The Broad Institute Genomics Platform"/>
            <consortium name="The Broad Institute Genome Sequencing Center for Infectious Disease"/>
            <person name="Wu L."/>
            <person name="Ma J."/>
        </authorList>
    </citation>
    <scope>NUCLEOTIDE SEQUENCE [LARGE SCALE GENOMIC DNA]</scope>
    <source>
        <strain evidence="5">CCUG 60742</strain>
    </source>
</reference>
<evidence type="ECO:0000313" key="4">
    <source>
        <dbReference type="EMBL" id="MFD0766891.1"/>
    </source>
</evidence>